<evidence type="ECO:0000256" key="5">
    <source>
        <dbReference type="ARBA" id="ARBA00049117"/>
    </source>
</evidence>
<keyword evidence="2" id="KW-0378">Hydrolase</keyword>
<dbReference type="InterPro" id="IPR036627">
    <property type="entry name" value="CobW-likC_sf"/>
</dbReference>
<evidence type="ECO:0000256" key="3">
    <source>
        <dbReference type="ARBA" id="ARBA00023186"/>
    </source>
</evidence>
<protein>
    <submittedName>
        <fullName evidence="7">Putative cobalamin synthesis protein</fullName>
    </submittedName>
</protein>
<dbReference type="SMART" id="SM00833">
    <property type="entry name" value="CobW_C"/>
    <property type="match status" value="1"/>
</dbReference>
<dbReference type="CDD" id="cd03112">
    <property type="entry name" value="CobW-like"/>
    <property type="match status" value="1"/>
</dbReference>
<dbReference type="Gene3D" id="3.40.50.300">
    <property type="entry name" value="P-loop containing nucleotide triphosphate hydrolases"/>
    <property type="match status" value="1"/>
</dbReference>
<proteinExistence type="inferred from homology"/>
<name>A0A7U7JT64_9STAP</name>
<dbReference type="InterPro" id="IPR011629">
    <property type="entry name" value="CobW-like_C"/>
</dbReference>
<dbReference type="InterPro" id="IPR003495">
    <property type="entry name" value="CobW/HypB/UreG_nucleotide-bd"/>
</dbReference>
<dbReference type="Proteomes" id="UP000236509">
    <property type="component" value="Unassembled WGS sequence"/>
</dbReference>
<dbReference type="Pfam" id="PF02492">
    <property type="entry name" value="cobW"/>
    <property type="match status" value="1"/>
</dbReference>
<dbReference type="SUPFAM" id="SSF52540">
    <property type="entry name" value="P-loop containing nucleoside triphosphate hydrolases"/>
    <property type="match status" value="1"/>
</dbReference>
<dbReference type="SUPFAM" id="SSF90002">
    <property type="entry name" value="Hypothetical protein YjiA, C-terminal domain"/>
    <property type="match status" value="1"/>
</dbReference>
<evidence type="ECO:0000259" key="6">
    <source>
        <dbReference type="SMART" id="SM00833"/>
    </source>
</evidence>
<evidence type="ECO:0000313" key="7">
    <source>
        <dbReference type="EMBL" id="CRI23745.1"/>
    </source>
</evidence>
<evidence type="ECO:0000256" key="1">
    <source>
        <dbReference type="ARBA" id="ARBA00022741"/>
    </source>
</evidence>
<keyword evidence="1" id="KW-0547">Nucleotide-binding</keyword>
<comment type="caution">
    <text evidence="7">The sequence shown here is derived from an EMBL/GenBank/DDBJ whole genome shotgun (WGS) entry which is preliminary data.</text>
</comment>
<comment type="similarity">
    <text evidence="4">Belongs to the SIMIBI class G3E GTPase family. ZNG1 subfamily.</text>
</comment>
<evidence type="ECO:0000256" key="2">
    <source>
        <dbReference type="ARBA" id="ARBA00022801"/>
    </source>
</evidence>
<dbReference type="Pfam" id="PF07683">
    <property type="entry name" value="CobW_C"/>
    <property type="match status" value="1"/>
</dbReference>
<evidence type="ECO:0000256" key="4">
    <source>
        <dbReference type="ARBA" id="ARBA00034320"/>
    </source>
</evidence>
<dbReference type="Gene3D" id="3.30.1220.10">
    <property type="entry name" value="CobW-like, C-terminal domain"/>
    <property type="match status" value="1"/>
</dbReference>
<sequence>MKNNKDEKIRISIINGFLGSGKTTLLTHYISELLKNDEKIKIIMNEFGSFDIDSNSISNEIEVHSLINGCVCCDLKQELVSELTAIALNGNVNHVIIEATGIAHPLDLLFACQDPKLVRYFEKPTIIGVLDAKRFLDRHQYTDNTVSLMEDQLKLSDVIIINKIDLVSDDNIQKIKKQIYDICPDVMTHTTTFGRIPFDTLLLKTKNQEMVNGEQHHHHHHHGIKSMHYTFSGPIDRQLFYQFIMKLPDSVLRLKGYVTFRDKPDAIYEFQYAYGLPDYGIISMKLPLTIVIIGESIDTDQLRNQLDMLQFT</sequence>
<reference evidence="7 8" key="1">
    <citation type="submission" date="2015-04" db="EMBL/GenBank/DDBJ databases">
        <authorList>
            <person name="Cao L."/>
            <person name="Gao C.H."/>
        </authorList>
    </citation>
    <scope>NUCLEOTIDE SEQUENCE [LARGE SCALE GENOMIC DNA]</scope>
    <source>
        <strain evidence="7 8">SH3</strain>
    </source>
</reference>
<dbReference type="RefSeq" id="WP_031787490.1">
    <property type="nucleotide sequence ID" value="NZ_AP018562.1"/>
</dbReference>
<dbReference type="InterPro" id="IPR027417">
    <property type="entry name" value="P-loop_NTPase"/>
</dbReference>
<dbReference type="InterPro" id="IPR051927">
    <property type="entry name" value="Zn_Chap_cDPG_Synth"/>
</dbReference>
<accession>A0A7U7JT64</accession>
<dbReference type="EMBL" id="CVOU01000017">
    <property type="protein sequence ID" value="CRI23745.1"/>
    <property type="molecule type" value="Genomic_DNA"/>
</dbReference>
<keyword evidence="8" id="KW-1185">Reference proteome</keyword>
<feature type="domain" description="CobW C-terminal" evidence="6">
    <location>
        <begin position="224"/>
        <end position="310"/>
    </location>
</feature>
<dbReference type="GO" id="GO:0000166">
    <property type="term" value="F:nucleotide binding"/>
    <property type="evidence" value="ECO:0007669"/>
    <property type="project" value="UniProtKB-KW"/>
</dbReference>
<comment type="catalytic activity">
    <reaction evidence="5">
        <text>GTP + H2O = GDP + phosphate + H(+)</text>
        <dbReference type="Rhea" id="RHEA:19669"/>
        <dbReference type="ChEBI" id="CHEBI:15377"/>
        <dbReference type="ChEBI" id="CHEBI:15378"/>
        <dbReference type="ChEBI" id="CHEBI:37565"/>
        <dbReference type="ChEBI" id="CHEBI:43474"/>
        <dbReference type="ChEBI" id="CHEBI:58189"/>
    </reaction>
    <physiologicalReaction direction="left-to-right" evidence="5">
        <dbReference type="Rhea" id="RHEA:19670"/>
    </physiologicalReaction>
</comment>
<evidence type="ECO:0000313" key="8">
    <source>
        <dbReference type="Proteomes" id="UP000236509"/>
    </source>
</evidence>
<keyword evidence="3" id="KW-0143">Chaperone</keyword>
<dbReference type="PANTHER" id="PTHR43603:SF1">
    <property type="entry name" value="ZINC-REGULATED GTPASE METALLOPROTEIN ACTIVATOR 1"/>
    <property type="match status" value="1"/>
</dbReference>
<gene>
    <name evidence="7" type="ORF">BN1326_50189</name>
</gene>
<dbReference type="PANTHER" id="PTHR43603">
    <property type="entry name" value="COBW DOMAIN-CONTAINING PROTEIN DDB_G0274527"/>
    <property type="match status" value="1"/>
</dbReference>
<organism evidence="7 8">
    <name type="scientific">Staphylococcus argenteus</name>
    <dbReference type="NCBI Taxonomy" id="985002"/>
    <lineage>
        <taxon>Bacteria</taxon>
        <taxon>Bacillati</taxon>
        <taxon>Bacillota</taxon>
        <taxon>Bacilli</taxon>
        <taxon>Bacillales</taxon>
        <taxon>Staphylococcaceae</taxon>
        <taxon>Staphylococcus</taxon>
    </lineage>
</organism>
<dbReference type="AlphaFoldDB" id="A0A7U7JT64"/>
<dbReference type="GO" id="GO:0016787">
    <property type="term" value="F:hydrolase activity"/>
    <property type="evidence" value="ECO:0007669"/>
    <property type="project" value="UniProtKB-KW"/>
</dbReference>